<sequence length="201" mass="21734">MHPRVHLKKSFNWRMLLMRVLVNMLALAFTALVVPKIFFVDQSLLAWIIMGAALGILNAVVKPIIQFLTLRFIFVTVGLVLVVINAAMLYLLSWLMPDLFAVDSLLWAVVGGLVLGIANAFLENLLGLSPPIVSEKYPATRQRVQDRQLHRTATERARIEATGKIVAPAASAAGEVAAIAEAAGVEMPAVAEVLSAAPVTD</sequence>
<dbReference type="AlphaFoldDB" id="A0A170PHG2"/>
<evidence type="ECO:0000256" key="1">
    <source>
        <dbReference type="SAM" id="Phobius"/>
    </source>
</evidence>
<feature type="transmembrane region" description="Helical" evidence="1">
    <location>
        <begin position="104"/>
        <end position="122"/>
    </location>
</feature>
<dbReference type="OrthoDB" id="9810847at2"/>
<evidence type="ECO:0000313" key="2">
    <source>
        <dbReference type="EMBL" id="CUS04277.2"/>
    </source>
</evidence>
<keyword evidence="3" id="KW-1185">Reference proteome</keyword>
<dbReference type="PANTHER" id="PTHR37309">
    <property type="entry name" value="SLR0284 PROTEIN"/>
    <property type="match status" value="1"/>
</dbReference>
<protein>
    <recommendedName>
        <fullName evidence="4">Phage holin family protein</fullName>
    </recommendedName>
</protein>
<dbReference type="InterPro" id="IPR007165">
    <property type="entry name" value="Phage_holin_4_2"/>
</dbReference>
<keyword evidence="1" id="KW-0472">Membrane</keyword>
<evidence type="ECO:0000313" key="3">
    <source>
        <dbReference type="Proteomes" id="UP000215027"/>
    </source>
</evidence>
<name>A0A170PHG2_9CHLR</name>
<feature type="transmembrane region" description="Helical" evidence="1">
    <location>
        <begin position="44"/>
        <end position="61"/>
    </location>
</feature>
<proteinExistence type="predicted"/>
<dbReference type="Pfam" id="PF04020">
    <property type="entry name" value="Phage_holin_4_2"/>
    <property type="match status" value="1"/>
</dbReference>
<dbReference type="EMBL" id="LN890655">
    <property type="protein sequence ID" value="CUS04277.2"/>
    <property type="molecule type" value="Genomic_DNA"/>
</dbReference>
<accession>A0A170PHG2</accession>
<dbReference type="Proteomes" id="UP000215027">
    <property type="component" value="Chromosome I"/>
</dbReference>
<dbReference type="PANTHER" id="PTHR37309:SF1">
    <property type="entry name" value="SLR0284 PROTEIN"/>
    <property type="match status" value="1"/>
</dbReference>
<reference evidence="2" key="1">
    <citation type="submission" date="2016-01" db="EMBL/GenBank/DDBJ databases">
        <authorList>
            <person name="Mcilroy J.S."/>
            <person name="Karst M S."/>
            <person name="Albertsen M."/>
        </authorList>
    </citation>
    <scope>NUCLEOTIDE SEQUENCE</scope>
    <source>
        <strain evidence="2">Cfx-K</strain>
    </source>
</reference>
<dbReference type="RefSeq" id="WP_095043651.1">
    <property type="nucleotide sequence ID" value="NZ_LN890655.1"/>
</dbReference>
<feature type="transmembrane region" description="Helical" evidence="1">
    <location>
        <begin position="20"/>
        <end position="38"/>
    </location>
</feature>
<dbReference type="KEGG" id="pbf:CFX0092_A2399"/>
<gene>
    <name evidence="2" type="ORF">CFX0092_A2399</name>
</gene>
<organism evidence="2 3">
    <name type="scientific">Candidatus Promineifilum breve</name>
    <dbReference type="NCBI Taxonomy" id="1806508"/>
    <lineage>
        <taxon>Bacteria</taxon>
        <taxon>Bacillati</taxon>
        <taxon>Chloroflexota</taxon>
        <taxon>Ardenticatenia</taxon>
        <taxon>Candidatus Promineifilales</taxon>
        <taxon>Candidatus Promineifilaceae</taxon>
        <taxon>Candidatus Promineifilum</taxon>
    </lineage>
</organism>
<feature type="transmembrane region" description="Helical" evidence="1">
    <location>
        <begin position="68"/>
        <end position="92"/>
    </location>
</feature>
<keyword evidence="1" id="KW-0812">Transmembrane</keyword>
<keyword evidence="1" id="KW-1133">Transmembrane helix</keyword>
<evidence type="ECO:0008006" key="4">
    <source>
        <dbReference type="Google" id="ProtNLM"/>
    </source>
</evidence>